<dbReference type="InterPro" id="IPR027417">
    <property type="entry name" value="P-loop_NTPase"/>
</dbReference>
<dbReference type="Pfam" id="PF13558">
    <property type="entry name" value="SbcC_Walker_B"/>
    <property type="match status" value="1"/>
</dbReference>
<evidence type="ECO:0000313" key="7">
    <source>
        <dbReference type="Proteomes" id="UP001597301"/>
    </source>
</evidence>
<comment type="caution">
    <text evidence="6">The sequence shown here is derived from an EMBL/GenBank/DDBJ whole genome shotgun (WGS) entry which is preliminary data.</text>
</comment>
<proteinExistence type="inferred from homology"/>
<comment type="similarity">
    <text evidence="1">Belongs to the SMC family. SbcC subfamily.</text>
</comment>
<keyword evidence="7" id="KW-1185">Reference proteome</keyword>
<dbReference type="Proteomes" id="UP001597301">
    <property type="component" value="Unassembled WGS sequence"/>
</dbReference>
<name>A0ABW4KD06_9BACI</name>
<evidence type="ECO:0000256" key="1">
    <source>
        <dbReference type="ARBA" id="ARBA00006930"/>
    </source>
</evidence>
<protein>
    <recommendedName>
        <fullName evidence="3">Nuclease SbcCD subunit C</fullName>
    </recommendedName>
</protein>
<feature type="compositionally biased region" description="Basic and acidic residues" evidence="5">
    <location>
        <begin position="359"/>
        <end position="370"/>
    </location>
</feature>
<evidence type="ECO:0000313" key="6">
    <source>
        <dbReference type="EMBL" id="MFD1705288.1"/>
    </source>
</evidence>
<dbReference type="PANTHER" id="PTHR32114:SF2">
    <property type="entry name" value="ABC TRANSPORTER ABCH.3"/>
    <property type="match status" value="1"/>
</dbReference>
<evidence type="ECO:0000256" key="5">
    <source>
        <dbReference type="SAM" id="MobiDB-lite"/>
    </source>
</evidence>
<feature type="region of interest" description="Disordered" evidence="5">
    <location>
        <begin position="348"/>
        <end position="371"/>
    </location>
</feature>
<dbReference type="SUPFAM" id="SSF52540">
    <property type="entry name" value="P-loop containing nucleoside triphosphate hydrolases"/>
    <property type="match status" value="2"/>
</dbReference>
<feature type="coiled-coil region" evidence="4">
    <location>
        <begin position="688"/>
        <end position="750"/>
    </location>
</feature>
<organism evidence="6 7">
    <name type="scientific">Siminovitchia sediminis</name>
    <dbReference type="NCBI Taxonomy" id="1274353"/>
    <lineage>
        <taxon>Bacteria</taxon>
        <taxon>Bacillati</taxon>
        <taxon>Bacillota</taxon>
        <taxon>Bacilli</taxon>
        <taxon>Bacillales</taxon>
        <taxon>Bacillaceae</taxon>
        <taxon>Siminovitchia</taxon>
    </lineage>
</organism>
<evidence type="ECO:0000256" key="2">
    <source>
        <dbReference type="ARBA" id="ARBA00011322"/>
    </source>
</evidence>
<sequence>MRPLQLTMQAFGPYAGEETIDFTQLENRTMFVISGKTGAGKTSIFDGISFAIYGKASGEDRMGSDLRSHFAKDDVPTEVSLTFQLKDQIYHIWRAPQQEKKKSRGEGYTIVNAKAELYILEDSGEKKLLAANVRETDEKIKEIIQLDANQFRQILMIPQGDFRKLLTSDSKEKEAILQRLFHTEAYKKIEDRLKDKAGLLKSEVESGIEQRSRLLKSVFTNGHEELEAALAEKIPSDTAVLPLLNEVTEDMKKAYRQLEKKIESKQKERDEVKRKVNEAENILNEMNTRDELKKKKSKLDGEKRMIDEKKQTVILARRAAHLEHQENICKRLKKEIDEKERKKSRLEETFIQTEQASRSAEEKLRVEEKNKSKREHLHAEFMRLDHLRDAVLSFSNKKADLLRLENDIRKYRSELEKGKIRVTEWEEKIDKEQKHLQVLRDLQDQNVQLKEELLRHRQLLNEVNQLDEILEKKQSAQQFLNQKEKELTLAQARANDAMAVLKQIEEKWHAEQAAILAKGLSMGEPCPVCGSSDHPSPASFTGSHISEDDYESAKKDVQRIERHLADVQQEWMKAKADFDMLNESAVEKSEMITQHWPEVVIESIPSLLLELQEKENRMAGRLQANTERTETIPKIESAITQLTKDVKELKGKLEGIAEKERTSSNEYLETRAALQSLTLHLPNGVQTKEQFDKRLTELQLQIKQYDTALAEAQETFTKMTEQLATQRASIESMREDIENIQSSLLKEREKFLEQLHQEGFSSYGQYTNAKKDERWIQTAEEEIKIFGEEFRAVTELLNDYEERLKEVDRPDMAKLEEAFKEQENILLALNSQYSGLMMNIRRNEEVQISVDQLNQQIKEKEKKYELIGHLSDITKGKNAFKLTFERYVLASFLDDILSAANHRLAKMTSGRYQLLRKKERSKGNVQSGLELLVFDQYTGQERHVKTLSGGESFKAALSLALGLADVVQEYAGGVSLETMFIDEGFGTLDPESLDQAIEALMEIQSTGRLVGIISHVPELKERIDARLEVKAGQSGSSTEFVFLS</sequence>
<dbReference type="PANTHER" id="PTHR32114">
    <property type="entry name" value="ABC TRANSPORTER ABCH.3"/>
    <property type="match status" value="1"/>
</dbReference>
<feature type="region of interest" description="Disordered" evidence="5">
    <location>
        <begin position="528"/>
        <end position="547"/>
    </location>
</feature>
<evidence type="ECO:0000256" key="4">
    <source>
        <dbReference type="SAM" id="Coils"/>
    </source>
</evidence>
<comment type="subunit">
    <text evidence="2">Heterodimer of SbcC and SbcD.</text>
</comment>
<dbReference type="Gene3D" id="3.40.50.300">
    <property type="entry name" value="P-loop containing nucleotide triphosphate hydrolases"/>
    <property type="match status" value="2"/>
</dbReference>
<dbReference type="EMBL" id="JBHUEO010000002">
    <property type="protein sequence ID" value="MFD1705288.1"/>
    <property type="molecule type" value="Genomic_DNA"/>
</dbReference>
<feature type="coiled-coil region" evidence="4">
    <location>
        <begin position="812"/>
        <end position="870"/>
    </location>
</feature>
<feature type="coiled-coil region" evidence="4">
    <location>
        <begin position="394"/>
        <end position="507"/>
    </location>
</feature>
<accession>A0ABW4KD06</accession>
<dbReference type="RefSeq" id="WP_380771577.1">
    <property type="nucleotide sequence ID" value="NZ_JBHUEO010000002.1"/>
</dbReference>
<keyword evidence="4" id="KW-0175">Coiled coil</keyword>
<dbReference type="Gene3D" id="1.10.287.1490">
    <property type="match status" value="1"/>
</dbReference>
<evidence type="ECO:0000256" key="3">
    <source>
        <dbReference type="ARBA" id="ARBA00013368"/>
    </source>
</evidence>
<gene>
    <name evidence="6" type="ORF">ACFSCZ_00810</name>
</gene>
<reference evidence="7" key="1">
    <citation type="journal article" date="2019" name="Int. J. Syst. Evol. Microbiol.">
        <title>The Global Catalogue of Microorganisms (GCM) 10K type strain sequencing project: providing services to taxonomists for standard genome sequencing and annotation.</title>
        <authorList>
            <consortium name="The Broad Institute Genomics Platform"/>
            <consortium name="The Broad Institute Genome Sequencing Center for Infectious Disease"/>
            <person name="Wu L."/>
            <person name="Ma J."/>
        </authorList>
    </citation>
    <scope>NUCLEOTIDE SEQUENCE [LARGE SCALE GENOMIC DNA]</scope>
    <source>
        <strain evidence="7">CGMCC 1.12295</strain>
    </source>
</reference>